<dbReference type="PROSITE" id="PS51318">
    <property type="entry name" value="TAT"/>
    <property type="match status" value="1"/>
</dbReference>
<reference evidence="1 2" key="1">
    <citation type="submission" date="2020-08" db="EMBL/GenBank/DDBJ databases">
        <title>Genomic Encyclopedia of Type Strains, Phase IV (KMG-IV): sequencing the most valuable type-strain genomes for metagenomic binning, comparative biology and taxonomic classification.</title>
        <authorList>
            <person name="Goeker M."/>
        </authorList>
    </citation>
    <scope>NUCLEOTIDE SEQUENCE [LARGE SCALE GENOMIC DNA]</scope>
    <source>
        <strain evidence="1 2">DSM 27057</strain>
    </source>
</reference>
<dbReference type="EMBL" id="JACIDX010000003">
    <property type="protein sequence ID" value="MBB3953969.1"/>
    <property type="molecule type" value="Genomic_DNA"/>
</dbReference>
<dbReference type="RefSeq" id="WP_183623116.1">
    <property type="nucleotide sequence ID" value="NZ_JACIDX010000003.1"/>
</dbReference>
<proteinExistence type="predicted"/>
<evidence type="ECO:0000313" key="2">
    <source>
        <dbReference type="Proteomes" id="UP000548867"/>
    </source>
</evidence>
<accession>A0A7W6CCC8</accession>
<evidence type="ECO:0000313" key="1">
    <source>
        <dbReference type="EMBL" id="MBB3953969.1"/>
    </source>
</evidence>
<gene>
    <name evidence="1" type="ORF">GGR38_000896</name>
</gene>
<dbReference type="AlphaFoldDB" id="A0A7W6CCC8"/>
<comment type="caution">
    <text evidence="1">The sequence shown here is derived from an EMBL/GenBank/DDBJ whole genome shotgun (WGS) entry which is preliminary data.</text>
</comment>
<dbReference type="InterPro" id="IPR006311">
    <property type="entry name" value="TAT_signal"/>
</dbReference>
<keyword evidence="2" id="KW-1185">Reference proteome</keyword>
<name>A0A7W6CCC8_9SPHN</name>
<organism evidence="1 2">
    <name type="scientific">Novosphingobium sediminicola</name>
    <dbReference type="NCBI Taxonomy" id="563162"/>
    <lineage>
        <taxon>Bacteria</taxon>
        <taxon>Pseudomonadati</taxon>
        <taxon>Pseudomonadota</taxon>
        <taxon>Alphaproteobacteria</taxon>
        <taxon>Sphingomonadales</taxon>
        <taxon>Sphingomonadaceae</taxon>
        <taxon>Novosphingobium</taxon>
    </lineage>
</organism>
<sequence length="79" mass="8627">MEITRRNLLQGAALLAMTPRLPAPVQARAIALVGATYNEQVYFDATGQASGWLAPEGMRGLAATAYLDETRFRMAHPYC</sequence>
<dbReference type="Proteomes" id="UP000548867">
    <property type="component" value="Unassembled WGS sequence"/>
</dbReference>
<protein>
    <submittedName>
        <fullName evidence="1">Uncharacterized protein</fullName>
    </submittedName>
</protein>